<keyword evidence="2" id="KW-1185">Reference proteome</keyword>
<dbReference type="InterPro" id="IPR011990">
    <property type="entry name" value="TPR-like_helical_dom_sf"/>
</dbReference>
<evidence type="ECO:0000313" key="1">
    <source>
        <dbReference type="EMBL" id="CAH0381887.1"/>
    </source>
</evidence>
<sequence>MDNHINTQTKTFEPLSLYQCCCKAVARHYPLHRLDVRTLPGNHIFDIIYELHESKQYSLLATELSSIEELNKLLHAKNRRSALLRCFQDIVDHDTAVFGTIPAHLRQCSQGAADIGHVVEMGICLGEFLNEGGWYPCSIKVLKLCLQLIQESSTLENAHHHLIKCYQTLLFAHASYHEFTEANVVFESVLDLVKKEESWSDGAHCFSQLFTVFSVFFFHQYNYSDANFWSIEALKALNETTPVNIILDTLRQASKTFSLEKKLNEARFLINQALNLGKKCCESNSLKYADLLCDFAFYSLNADAIHQSACAYKAALEIKLGIFGPNNLRVAILEEDYAYTLYVQEYSTGRFREATKHAESAICAMQKILPPNHMLLSSAERVKTLIIEEIALDLPISRTKEKQELLTAAEKFHKCELSSVQRILGEKNVLTAKIYGNLGRLYQSMQKYQLSKNMHLKSIAIKESILGCDHFEVGLSVSHLASLVNYHIRDYKTAEGLYLRALAIHSKVFGDTYSGLGYDFKGLINLYEHSMNLEKMTEYLDIFYRWKEQREMMQDNYSIVLPEQTIKSIAEIKEQILHTSK</sequence>
<dbReference type="Pfam" id="PF13424">
    <property type="entry name" value="TPR_12"/>
    <property type="match status" value="1"/>
</dbReference>
<protein>
    <recommendedName>
        <fullName evidence="3">Amyloid protein-binding protein 2</fullName>
    </recommendedName>
</protein>
<reference evidence="1" key="1">
    <citation type="submission" date="2021-12" db="EMBL/GenBank/DDBJ databases">
        <authorList>
            <person name="King R."/>
        </authorList>
    </citation>
    <scope>NUCLEOTIDE SEQUENCE</scope>
</reference>
<dbReference type="GO" id="GO:1990756">
    <property type="term" value="F:ubiquitin-like ligase-substrate adaptor activity"/>
    <property type="evidence" value="ECO:0007669"/>
    <property type="project" value="TreeGrafter"/>
</dbReference>
<proteinExistence type="predicted"/>
<accession>A0A9P0EZ37</accession>
<dbReference type="GO" id="GO:0006886">
    <property type="term" value="P:intracellular protein transport"/>
    <property type="evidence" value="ECO:0007669"/>
    <property type="project" value="InterPro"/>
</dbReference>
<dbReference type="InterPro" id="IPR042476">
    <property type="entry name" value="APPBP2"/>
</dbReference>
<evidence type="ECO:0008006" key="3">
    <source>
        <dbReference type="Google" id="ProtNLM"/>
    </source>
</evidence>
<dbReference type="PANTHER" id="PTHR46575:SF1">
    <property type="entry name" value="AMYLOID PROTEIN-BINDING PROTEIN 2"/>
    <property type="match status" value="1"/>
</dbReference>
<dbReference type="PANTHER" id="PTHR46575">
    <property type="entry name" value="AMYLOID PROTEIN-BINDING PROTEIN 2"/>
    <property type="match status" value="1"/>
</dbReference>
<dbReference type="Proteomes" id="UP001152759">
    <property type="component" value="Chromosome 1"/>
</dbReference>
<dbReference type="AlphaFoldDB" id="A0A9P0EZ37"/>
<organism evidence="1 2">
    <name type="scientific">Bemisia tabaci</name>
    <name type="common">Sweetpotato whitefly</name>
    <name type="synonym">Aleurodes tabaci</name>
    <dbReference type="NCBI Taxonomy" id="7038"/>
    <lineage>
        <taxon>Eukaryota</taxon>
        <taxon>Metazoa</taxon>
        <taxon>Ecdysozoa</taxon>
        <taxon>Arthropoda</taxon>
        <taxon>Hexapoda</taxon>
        <taxon>Insecta</taxon>
        <taxon>Pterygota</taxon>
        <taxon>Neoptera</taxon>
        <taxon>Paraneoptera</taxon>
        <taxon>Hemiptera</taxon>
        <taxon>Sternorrhyncha</taxon>
        <taxon>Aleyrodoidea</taxon>
        <taxon>Aleyrodidae</taxon>
        <taxon>Aleyrodinae</taxon>
        <taxon>Bemisia</taxon>
    </lineage>
</organism>
<dbReference type="SUPFAM" id="SSF48452">
    <property type="entry name" value="TPR-like"/>
    <property type="match status" value="1"/>
</dbReference>
<name>A0A9P0EZ37_BEMTA</name>
<gene>
    <name evidence="1" type="ORF">BEMITA_LOCUS1492</name>
</gene>
<dbReference type="GO" id="GO:0043161">
    <property type="term" value="P:proteasome-mediated ubiquitin-dependent protein catabolic process"/>
    <property type="evidence" value="ECO:0007669"/>
    <property type="project" value="TreeGrafter"/>
</dbReference>
<dbReference type="EMBL" id="OU963862">
    <property type="protein sequence ID" value="CAH0381887.1"/>
    <property type="molecule type" value="Genomic_DNA"/>
</dbReference>
<dbReference type="Gene3D" id="1.25.40.10">
    <property type="entry name" value="Tetratricopeptide repeat domain"/>
    <property type="match status" value="2"/>
</dbReference>
<evidence type="ECO:0000313" key="2">
    <source>
        <dbReference type="Proteomes" id="UP001152759"/>
    </source>
</evidence>
<dbReference type="KEGG" id="btab:109036589"/>
<dbReference type="GO" id="GO:0031462">
    <property type="term" value="C:Cul2-RING ubiquitin ligase complex"/>
    <property type="evidence" value="ECO:0007669"/>
    <property type="project" value="TreeGrafter"/>
</dbReference>